<protein>
    <submittedName>
        <fullName evidence="1">Uncharacterized protein</fullName>
    </submittedName>
</protein>
<gene>
    <name evidence="1" type="ORF">HNP84_009758</name>
</gene>
<dbReference type="RefSeq" id="WP_185056801.1">
    <property type="nucleotide sequence ID" value="NZ_BAABIX010000005.1"/>
</dbReference>
<organism evidence="1 2">
    <name type="scientific">Thermocatellispora tengchongensis</name>
    <dbReference type="NCBI Taxonomy" id="1073253"/>
    <lineage>
        <taxon>Bacteria</taxon>
        <taxon>Bacillati</taxon>
        <taxon>Actinomycetota</taxon>
        <taxon>Actinomycetes</taxon>
        <taxon>Streptosporangiales</taxon>
        <taxon>Streptosporangiaceae</taxon>
        <taxon>Thermocatellispora</taxon>
    </lineage>
</organism>
<comment type="caution">
    <text evidence="1">The sequence shown here is derived from an EMBL/GenBank/DDBJ whole genome shotgun (WGS) entry which is preliminary data.</text>
</comment>
<reference evidence="1 2" key="1">
    <citation type="submission" date="2020-08" db="EMBL/GenBank/DDBJ databases">
        <title>Genomic Encyclopedia of Type Strains, Phase IV (KMG-IV): sequencing the most valuable type-strain genomes for metagenomic binning, comparative biology and taxonomic classification.</title>
        <authorList>
            <person name="Goeker M."/>
        </authorList>
    </citation>
    <scope>NUCLEOTIDE SEQUENCE [LARGE SCALE GENOMIC DNA]</scope>
    <source>
        <strain evidence="1 2">DSM 45615</strain>
    </source>
</reference>
<dbReference type="Proteomes" id="UP000578449">
    <property type="component" value="Unassembled WGS sequence"/>
</dbReference>
<dbReference type="EMBL" id="JACHGN010000035">
    <property type="protein sequence ID" value="MBB5139993.1"/>
    <property type="molecule type" value="Genomic_DNA"/>
</dbReference>
<name>A0A840PPK4_9ACTN</name>
<evidence type="ECO:0000313" key="1">
    <source>
        <dbReference type="EMBL" id="MBB5139993.1"/>
    </source>
</evidence>
<keyword evidence="2" id="KW-1185">Reference proteome</keyword>
<proteinExistence type="predicted"/>
<dbReference type="AlphaFoldDB" id="A0A840PPK4"/>
<sequence length="157" mass="17165">MPDQWQVTQVIETGDTSGRIEAWEITISRPADGESVSLWLPKMAIENTAVAYGLTSADEAIDVILHQTMLPIYAPDDQEPNPWQVAGEQARATVLERVERCKRDHATVTTAVPKGRTSAARKAADVLAPLRSHVRIDSVKCAAARLEQQRALLRAGA</sequence>
<evidence type="ECO:0000313" key="2">
    <source>
        <dbReference type="Proteomes" id="UP000578449"/>
    </source>
</evidence>
<accession>A0A840PPK4</accession>